<gene>
    <name evidence="2" type="ORF">KDQ40_21810</name>
</gene>
<reference evidence="2" key="1">
    <citation type="submission" date="2021-04" db="EMBL/GenBank/DDBJ databases">
        <title>Complete Genome sequence and Methylome Analysis of the Haloarchaeon Haloarcula sinaiiensis.</title>
        <authorList>
            <person name="Fomenkov A."/>
            <person name="DasSarma P."/>
            <person name="DasSarma S."/>
            <person name="Roberts R.J."/>
        </authorList>
    </citation>
    <scope>NUCLEOTIDE SEQUENCE</scope>
    <source>
        <strain evidence="2">ATCC 33800</strain>
        <plasmid evidence="2">pHsi204</plasmid>
    </source>
</reference>
<dbReference type="Proteomes" id="UP000682967">
    <property type="component" value="Plasmid pHsi204"/>
</dbReference>
<accession>A0A8T8KU04</accession>
<evidence type="ECO:0000313" key="2">
    <source>
        <dbReference type="EMBL" id="QUJ74763.1"/>
    </source>
</evidence>
<dbReference type="OrthoDB" id="375500at2157"/>
<protein>
    <submittedName>
        <fullName evidence="2">Uncharacterized protein</fullName>
    </submittedName>
</protein>
<feature type="region of interest" description="Disordered" evidence="1">
    <location>
        <begin position="1"/>
        <end position="37"/>
    </location>
</feature>
<dbReference type="RefSeq" id="WP_049919523.1">
    <property type="nucleotide sequence ID" value="NZ_AOLR01000080.1"/>
</dbReference>
<dbReference type="AlphaFoldDB" id="A0A8T8KU04"/>
<evidence type="ECO:0000313" key="3">
    <source>
        <dbReference type="Proteomes" id="UP000682967"/>
    </source>
</evidence>
<geneLocation type="plasmid" evidence="2 3">
    <name>pHsi204</name>
</geneLocation>
<evidence type="ECO:0000256" key="1">
    <source>
        <dbReference type="SAM" id="MobiDB-lite"/>
    </source>
</evidence>
<keyword evidence="2" id="KW-0614">Plasmid</keyword>
<organism evidence="2 3">
    <name type="scientific">Haloarcula marismortui ATCC 33800</name>
    <dbReference type="NCBI Taxonomy" id="662476"/>
    <lineage>
        <taxon>Archaea</taxon>
        <taxon>Methanobacteriati</taxon>
        <taxon>Methanobacteriota</taxon>
        <taxon>Stenosarchaea group</taxon>
        <taxon>Halobacteria</taxon>
        <taxon>Halobacteriales</taxon>
        <taxon>Haloarculaceae</taxon>
        <taxon>Haloarcula</taxon>
    </lineage>
</organism>
<dbReference type="GeneID" id="64825652"/>
<dbReference type="KEGG" id="hsin:KDQ40_21810"/>
<sequence length="79" mass="8781">MSDATDLETLDIPDLGDVPSPQACREERDGRKTTNHINSKCPVCGAGPYNTFAKLRGHFGNMSDDTPHQNYDLRLEAFQ</sequence>
<feature type="compositionally biased region" description="Acidic residues" evidence="1">
    <location>
        <begin position="1"/>
        <end position="11"/>
    </location>
</feature>
<dbReference type="EMBL" id="CP073371">
    <property type="protein sequence ID" value="QUJ74763.1"/>
    <property type="molecule type" value="Genomic_DNA"/>
</dbReference>
<name>A0A8T8KU04_9EURY</name>
<proteinExistence type="predicted"/>